<dbReference type="Pfam" id="PF12811">
    <property type="entry name" value="BaxI_1"/>
    <property type="match status" value="1"/>
</dbReference>
<evidence type="ECO:0000313" key="3">
    <source>
        <dbReference type="Proteomes" id="UP000324974"/>
    </source>
</evidence>
<keyword evidence="3" id="KW-1185">Reference proteome</keyword>
<feature type="transmembrane region" description="Helical" evidence="1">
    <location>
        <begin position="192"/>
        <end position="210"/>
    </location>
</feature>
<dbReference type="PANTHER" id="PTHR41282">
    <property type="entry name" value="CONSERVED TRANSMEMBRANE PROTEIN-RELATED"/>
    <property type="match status" value="1"/>
</dbReference>
<dbReference type="OrthoDB" id="116480at2"/>
<keyword evidence="1" id="KW-0472">Membrane</keyword>
<dbReference type="InterPro" id="IPR010539">
    <property type="entry name" value="BaxI_1-like"/>
</dbReference>
<proteinExistence type="predicted"/>
<feature type="transmembrane region" description="Helical" evidence="1">
    <location>
        <begin position="70"/>
        <end position="91"/>
    </location>
</feature>
<protein>
    <recommendedName>
        <fullName evidence="4">Bax inhibitor-1/YccA family protein</fullName>
    </recommendedName>
</protein>
<organism evidence="2 3">
    <name type="scientific">Limnoglobus roseus</name>
    <dbReference type="NCBI Taxonomy" id="2598579"/>
    <lineage>
        <taxon>Bacteria</taxon>
        <taxon>Pseudomonadati</taxon>
        <taxon>Planctomycetota</taxon>
        <taxon>Planctomycetia</taxon>
        <taxon>Gemmatales</taxon>
        <taxon>Gemmataceae</taxon>
        <taxon>Limnoglobus</taxon>
    </lineage>
</organism>
<dbReference type="AlphaFoldDB" id="A0A5C1AKB9"/>
<evidence type="ECO:0008006" key="4">
    <source>
        <dbReference type="Google" id="ProtNLM"/>
    </source>
</evidence>
<dbReference type="KEGG" id="lrs:PX52LOC_04342"/>
<dbReference type="RefSeq" id="WP_149111982.1">
    <property type="nucleotide sequence ID" value="NZ_CP042425.1"/>
</dbReference>
<dbReference type="EMBL" id="CP042425">
    <property type="protein sequence ID" value="QEL17358.1"/>
    <property type="molecule type" value="Genomic_DNA"/>
</dbReference>
<keyword evidence="1" id="KW-0812">Transmembrane</keyword>
<feature type="transmembrane region" description="Helical" evidence="1">
    <location>
        <begin position="157"/>
        <end position="186"/>
    </location>
</feature>
<keyword evidence="1" id="KW-1133">Transmembrane helix</keyword>
<reference evidence="3" key="1">
    <citation type="submission" date="2019-08" db="EMBL/GenBank/DDBJ databases">
        <title>Limnoglobus roseus gen. nov., sp. nov., a novel freshwater planctomycete with a giant genome from the family Gemmataceae.</title>
        <authorList>
            <person name="Kulichevskaya I.S."/>
            <person name="Naumoff D.G."/>
            <person name="Miroshnikov K."/>
            <person name="Ivanova A."/>
            <person name="Philippov D.A."/>
            <person name="Hakobyan A."/>
            <person name="Rijpstra I.C."/>
            <person name="Sinninghe Damste J.S."/>
            <person name="Liesack W."/>
            <person name="Dedysh S.N."/>
        </authorList>
    </citation>
    <scope>NUCLEOTIDE SEQUENCE [LARGE SCALE GENOMIC DNA]</scope>
    <source>
        <strain evidence="3">PX52</strain>
    </source>
</reference>
<feature type="transmembrane region" description="Helical" evidence="1">
    <location>
        <begin position="98"/>
        <end position="119"/>
    </location>
</feature>
<dbReference type="Proteomes" id="UP000324974">
    <property type="component" value="Chromosome"/>
</dbReference>
<feature type="transmembrane region" description="Helical" evidence="1">
    <location>
        <begin position="230"/>
        <end position="251"/>
    </location>
</feature>
<sequence length="257" mass="26896">MRTANPALNDRAFYTESRSMDRSNVMTVNGAVAKTGFLTALLLAAAGVSWHLIFPMGVGAGGTTDVNRDYALGLTAGGLIGGLLASLVIIFSPRSSPIAAPIYAVCEGLFLGALSGFVSGQYQGIVLQAGLLTVGVLAVMLLAYSSGVIRATEKFKLGVIAATGAICMVYLATMVLSLFGVAVPYIHSAGPIGIGFSLVVVVIAALNLVLDFDVIEQGARASAPKYMEWYGAFGLLVTLVWLYIEILRLLIKLKNSD</sequence>
<feature type="transmembrane region" description="Helical" evidence="1">
    <location>
        <begin position="28"/>
        <end position="50"/>
    </location>
</feature>
<accession>A0A5C1AKB9</accession>
<gene>
    <name evidence="2" type="ORF">PX52LOC_04342</name>
</gene>
<dbReference type="PANTHER" id="PTHR41282:SF1">
    <property type="entry name" value="CONSERVED TRANSMEMBRANE PROTEIN-RELATED"/>
    <property type="match status" value="1"/>
</dbReference>
<evidence type="ECO:0000256" key="1">
    <source>
        <dbReference type="SAM" id="Phobius"/>
    </source>
</evidence>
<dbReference type="PIRSF" id="PIRSF009160">
    <property type="entry name" value="UCP009160"/>
    <property type="match status" value="1"/>
</dbReference>
<name>A0A5C1AKB9_9BACT</name>
<evidence type="ECO:0000313" key="2">
    <source>
        <dbReference type="EMBL" id="QEL17358.1"/>
    </source>
</evidence>
<feature type="transmembrane region" description="Helical" evidence="1">
    <location>
        <begin position="125"/>
        <end position="145"/>
    </location>
</feature>